<dbReference type="EMBL" id="JAEPQZ010000020">
    <property type="protein sequence ID" value="KAG2171531.1"/>
    <property type="molecule type" value="Genomic_DNA"/>
</dbReference>
<dbReference type="SUPFAM" id="SSF54616">
    <property type="entry name" value="DNA-binding domain of Mlu1-box binding protein MBP1"/>
    <property type="match status" value="1"/>
</dbReference>
<reference evidence="7" key="1">
    <citation type="submission" date="2020-12" db="EMBL/GenBank/DDBJ databases">
        <title>Metabolic potential, ecology and presence of endohyphal bacteria is reflected in genomic diversity of Mucoromycotina.</title>
        <authorList>
            <person name="Muszewska A."/>
            <person name="Okrasinska A."/>
            <person name="Steczkiewicz K."/>
            <person name="Drgas O."/>
            <person name="Orlowska M."/>
            <person name="Perlinska-Lenart U."/>
            <person name="Aleksandrzak-Piekarczyk T."/>
            <person name="Szatraj K."/>
            <person name="Zielenkiewicz U."/>
            <person name="Pilsyk S."/>
            <person name="Malc E."/>
            <person name="Mieczkowski P."/>
            <person name="Kruszewska J.S."/>
            <person name="Biernat P."/>
            <person name="Pawlowska J."/>
        </authorList>
    </citation>
    <scope>NUCLEOTIDE SEQUENCE</scope>
    <source>
        <strain evidence="7">WA0000067209</strain>
    </source>
</reference>
<evidence type="ECO:0000313" key="8">
    <source>
        <dbReference type="Proteomes" id="UP000654370"/>
    </source>
</evidence>
<dbReference type="PROSITE" id="PS51299">
    <property type="entry name" value="HTH_APSES"/>
    <property type="match status" value="1"/>
</dbReference>
<evidence type="ECO:0000313" key="7">
    <source>
        <dbReference type="EMBL" id="KAG2171531.1"/>
    </source>
</evidence>
<keyword evidence="8" id="KW-1185">Reference proteome</keyword>
<comment type="similarity">
    <text evidence="1">Belongs to the EFG1/PHD1/stuA family.</text>
</comment>
<feature type="compositionally biased region" description="Polar residues" evidence="5">
    <location>
        <begin position="1"/>
        <end position="14"/>
    </location>
</feature>
<dbReference type="GO" id="GO:0043565">
    <property type="term" value="F:sequence-specific DNA binding"/>
    <property type="evidence" value="ECO:0007669"/>
    <property type="project" value="TreeGrafter"/>
</dbReference>
<sequence>MMDNSYRNAQSPNDQYPYHSYYNSQQSSPAPGQSQPVNQQMYTSYRDNALDNGSSSSWNQNDSMSWNSTHTSPEPQLHQRGRSIIPPRPKLSTHLWEDEGTICYQVDARSICVARRQDNDMINGTKLLNVVGMSRGKRDGILKNEKGRVVVKVGSMHLKGVWITFARAKALAGQYKIIDMLYPLFVDNPSLFLYMSPLATGTSASQFPHFAGHYRNHPCLNTFNNSSWERQQQHEGSQSENCSTVSSLTGKPLKLGLQDSSSSRLSMHSHNDIDLLGTGMEYRNASSANENTYNNGPTSSAPGMAVGGLVRSSHDQYADHYSQMPSGAPPDHGYDSSSFTSSQHVTYPQAGLPPLLNTRSKTQDYHQDNGELNETGDSLLGKTSTLRNTPSSYMPPPPTSPNSLKNESHSTNSAPSYDQNLPPMAGSQQQPEFYLFGGVHSNMPNSKDGQGYESRSSGFVDVRRPDLS</sequence>
<dbReference type="GO" id="GO:0005634">
    <property type="term" value="C:nucleus"/>
    <property type="evidence" value="ECO:0007669"/>
    <property type="project" value="TreeGrafter"/>
</dbReference>
<evidence type="ECO:0000256" key="5">
    <source>
        <dbReference type="SAM" id="MobiDB-lite"/>
    </source>
</evidence>
<dbReference type="InterPro" id="IPR036887">
    <property type="entry name" value="HTH_APSES_sf"/>
</dbReference>
<dbReference type="AlphaFoldDB" id="A0A8H7U6P7"/>
<dbReference type="GO" id="GO:0003700">
    <property type="term" value="F:DNA-binding transcription factor activity"/>
    <property type="evidence" value="ECO:0007669"/>
    <property type="project" value="TreeGrafter"/>
</dbReference>
<evidence type="ECO:0000256" key="3">
    <source>
        <dbReference type="ARBA" id="ARBA00023125"/>
    </source>
</evidence>
<dbReference type="Gene3D" id="3.10.260.10">
    <property type="entry name" value="Transcription regulator HTH, APSES-type DNA-binding domain"/>
    <property type="match status" value="1"/>
</dbReference>
<dbReference type="OrthoDB" id="2413551at2759"/>
<evidence type="ECO:0000259" key="6">
    <source>
        <dbReference type="PROSITE" id="PS51299"/>
    </source>
</evidence>
<name>A0A8H7U6P7_MORIS</name>
<feature type="compositionally biased region" description="Low complexity" evidence="5">
    <location>
        <begin position="51"/>
        <end position="68"/>
    </location>
</feature>
<keyword evidence="4" id="KW-0804">Transcription</keyword>
<dbReference type="InterPro" id="IPR003163">
    <property type="entry name" value="Tscrpt_reg_HTH_APSES-type"/>
</dbReference>
<feature type="compositionally biased region" description="Polar residues" evidence="5">
    <location>
        <begin position="286"/>
        <end position="301"/>
    </location>
</feature>
<feature type="region of interest" description="Disordered" evidence="5">
    <location>
        <begin position="319"/>
        <end position="468"/>
    </location>
</feature>
<feature type="domain" description="HTH APSES-type" evidence="6">
    <location>
        <begin position="90"/>
        <end position="196"/>
    </location>
</feature>
<evidence type="ECO:0000256" key="4">
    <source>
        <dbReference type="ARBA" id="ARBA00023163"/>
    </source>
</evidence>
<organism evidence="7 8">
    <name type="scientific">Mortierella isabellina</name>
    <name type="common">Filamentous fungus</name>
    <name type="synonym">Umbelopsis isabellina</name>
    <dbReference type="NCBI Taxonomy" id="91625"/>
    <lineage>
        <taxon>Eukaryota</taxon>
        <taxon>Fungi</taxon>
        <taxon>Fungi incertae sedis</taxon>
        <taxon>Mucoromycota</taxon>
        <taxon>Mucoromycotina</taxon>
        <taxon>Umbelopsidomycetes</taxon>
        <taxon>Umbelopsidales</taxon>
        <taxon>Umbelopsidaceae</taxon>
        <taxon>Umbelopsis</taxon>
    </lineage>
</organism>
<dbReference type="Proteomes" id="UP000654370">
    <property type="component" value="Unassembled WGS sequence"/>
</dbReference>
<keyword evidence="2" id="KW-0805">Transcription regulation</keyword>
<feature type="compositionally biased region" description="Polar residues" evidence="5">
    <location>
        <begin position="335"/>
        <end position="346"/>
    </location>
</feature>
<gene>
    <name evidence="7" type="ORF">INT43_008257</name>
</gene>
<dbReference type="InterPro" id="IPR029790">
    <property type="entry name" value="EFG1/Phd1/StuA"/>
</dbReference>
<feature type="region of interest" description="Disordered" evidence="5">
    <location>
        <begin position="1"/>
        <end position="90"/>
    </location>
</feature>
<comment type="caution">
    <text evidence="7">The sequence shown here is derived from an EMBL/GenBank/DDBJ whole genome shotgun (WGS) entry which is preliminary data.</text>
</comment>
<protein>
    <recommendedName>
        <fullName evidence="6">HTH APSES-type domain-containing protein</fullName>
    </recommendedName>
</protein>
<feature type="compositionally biased region" description="Polar residues" evidence="5">
    <location>
        <begin position="409"/>
        <end position="419"/>
    </location>
</feature>
<proteinExistence type="inferred from homology"/>
<feature type="compositionally biased region" description="Polar residues" evidence="5">
    <location>
        <begin position="370"/>
        <end position="387"/>
    </location>
</feature>
<dbReference type="GO" id="GO:0045944">
    <property type="term" value="P:positive regulation of transcription by RNA polymerase II"/>
    <property type="evidence" value="ECO:0007669"/>
    <property type="project" value="TreeGrafter"/>
</dbReference>
<dbReference type="PANTHER" id="PTHR47792">
    <property type="entry name" value="PROTEIN SOK2-RELATED"/>
    <property type="match status" value="1"/>
</dbReference>
<accession>A0A8H7U6P7</accession>
<feature type="compositionally biased region" description="Low complexity" evidence="5">
    <location>
        <begin position="24"/>
        <end position="36"/>
    </location>
</feature>
<dbReference type="PANTHER" id="PTHR47792:SF1">
    <property type="entry name" value="PROTEIN SOK2-RELATED"/>
    <property type="match status" value="1"/>
</dbReference>
<feature type="compositionally biased region" description="Polar residues" evidence="5">
    <location>
        <begin position="37"/>
        <end position="46"/>
    </location>
</feature>
<evidence type="ECO:0000256" key="1">
    <source>
        <dbReference type="ARBA" id="ARBA00007247"/>
    </source>
</evidence>
<dbReference type="SMART" id="SM01252">
    <property type="entry name" value="KilA-N"/>
    <property type="match status" value="1"/>
</dbReference>
<dbReference type="InterPro" id="IPR018004">
    <property type="entry name" value="KilA/APSES_HTH"/>
</dbReference>
<keyword evidence="3" id="KW-0238">DNA-binding</keyword>
<evidence type="ECO:0000256" key="2">
    <source>
        <dbReference type="ARBA" id="ARBA00023015"/>
    </source>
</evidence>
<dbReference type="Pfam" id="PF04383">
    <property type="entry name" value="KilA-N"/>
    <property type="match status" value="1"/>
</dbReference>
<feature type="compositionally biased region" description="Polar residues" evidence="5">
    <location>
        <begin position="442"/>
        <end position="457"/>
    </location>
</feature>
<feature type="region of interest" description="Disordered" evidence="5">
    <location>
        <begin position="286"/>
        <end position="307"/>
    </location>
</feature>